<evidence type="ECO:0000256" key="1">
    <source>
        <dbReference type="SAM" id="MobiDB-lite"/>
    </source>
</evidence>
<gene>
    <name evidence="3" type="ORF">HETIRDRAFT_443744</name>
</gene>
<feature type="compositionally biased region" description="Polar residues" evidence="1">
    <location>
        <begin position="299"/>
        <end position="319"/>
    </location>
</feature>
<dbReference type="eggNOG" id="ENOG502SQ5R">
    <property type="taxonomic scope" value="Eukaryota"/>
</dbReference>
<accession>W4KM04</accession>
<feature type="domain" description="DUF7918" evidence="2">
    <location>
        <begin position="8"/>
        <end position="203"/>
    </location>
</feature>
<evidence type="ECO:0000313" key="3">
    <source>
        <dbReference type="EMBL" id="ETW86091.1"/>
    </source>
</evidence>
<name>W4KM04_HETIT</name>
<dbReference type="GeneID" id="20675539"/>
<feature type="compositionally biased region" description="Polar residues" evidence="1">
    <location>
        <begin position="339"/>
        <end position="348"/>
    </location>
</feature>
<dbReference type="OrthoDB" id="3237202at2759"/>
<dbReference type="KEGG" id="hir:HETIRDRAFT_443744"/>
<dbReference type="PANTHER" id="PTHR36223">
    <property type="entry name" value="BETA-LACTAMASE-TYPE TRANSPEPTIDASE FOLD DOMAIN CONTAINING PROTEIN"/>
    <property type="match status" value="1"/>
</dbReference>
<dbReference type="InParanoid" id="W4KM04"/>
<dbReference type="PANTHER" id="PTHR36223:SF1">
    <property type="entry name" value="TRANSCRIPTION ELONGATION FACTOR EAF N-TERMINAL DOMAIN-CONTAINING PROTEIN"/>
    <property type="match status" value="1"/>
</dbReference>
<dbReference type="AlphaFoldDB" id="W4KM04"/>
<protein>
    <recommendedName>
        <fullName evidence="2">DUF7918 domain-containing protein</fullName>
    </recommendedName>
</protein>
<proteinExistence type="predicted"/>
<evidence type="ECO:0000313" key="4">
    <source>
        <dbReference type="Proteomes" id="UP000030671"/>
    </source>
</evidence>
<dbReference type="InterPro" id="IPR057678">
    <property type="entry name" value="DUF7918"/>
</dbReference>
<organism evidence="3 4">
    <name type="scientific">Heterobasidion irregulare (strain TC 32-1)</name>
    <dbReference type="NCBI Taxonomy" id="747525"/>
    <lineage>
        <taxon>Eukaryota</taxon>
        <taxon>Fungi</taxon>
        <taxon>Dikarya</taxon>
        <taxon>Basidiomycota</taxon>
        <taxon>Agaricomycotina</taxon>
        <taxon>Agaricomycetes</taxon>
        <taxon>Russulales</taxon>
        <taxon>Bondarzewiaceae</taxon>
        <taxon>Heterobasidion</taxon>
        <taxon>Heterobasidion annosum species complex</taxon>
    </lineage>
</organism>
<dbReference type="HOGENOM" id="CLU_060356_2_0_1"/>
<evidence type="ECO:0000259" key="2">
    <source>
        <dbReference type="Pfam" id="PF25534"/>
    </source>
</evidence>
<feature type="region of interest" description="Disordered" evidence="1">
    <location>
        <begin position="263"/>
        <end position="360"/>
    </location>
</feature>
<dbReference type="EMBL" id="KI925455">
    <property type="protein sequence ID" value="ETW86091.1"/>
    <property type="molecule type" value="Genomic_DNA"/>
</dbReference>
<keyword evidence="4" id="KW-1185">Reference proteome</keyword>
<dbReference type="RefSeq" id="XP_009542867.1">
    <property type="nucleotide sequence ID" value="XM_009544572.1"/>
</dbReference>
<dbReference type="Pfam" id="PF25534">
    <property type="entry name" value="DUF7918"/>
    <property type="match status" value="1"/>
</dbReference>
<dbReference type="Proteomes" id="UP000030671">
    <property type="component" value="Unassembled WGS sequence"/>
</dbReference>
<sequence length="360" mass="40486">MLNYRGYEAWITSDGQKLPEYEISIDTEKHRATCWIAGQEGKEFIVNWRDLGGKVDTMSYITLDGFTVPGRFLYGDGISNRAGVRTSPSKERPFVFAKVDEEADIIETDADPKQLGMIILRIRRIRRIGGHMPNTPRPIPNLMRGREKYYEMRAGFGKETTTHPQIPVTFSIEPFDKANPGSYVTFIFRYRTKEFLEAQGIKPSDSGWTSHKKTVSVQALKTAQPSQIPTKTQLSNLPFLETMVAEPALKSEPHQTPYASLTWLPGETGEMPEHPRAVSVPLTPDPSPKISGTKRLRQVVSTFTPQKARRTNSQSIASSRRSHDEADDDFPSKKEKSLDLTSNNNKSPSDMVDDNPPQGE</sequence>
<reference evidence="3 4" key="1">
    <citation type="journal article" date="2012" name="New Phytol.">
        <title>Insight into trade-off between wood decay and parasitism from the genome of a fungal forest pathogen.</title>
        <authorList>
            <person name="Olson A."/>
            <person name="Aerts A."/>
            <person name="Asiegbu F."/>
            <person name="Belbahri L."/>
            <person name="Bouzid O."/>
            <person name="Broberg A."/>
            <person name="Canback B."/>
            <person name="Coutinho P.M."/>
            <person name="Cullen D."/>
            <person name="Dalman K."/>
            <person name="Deflorio G."/>
            <person name="van Diepen L.T."/>
            <person name="Dunand C."/>
            <person name="Duplessis S."/>
            <person name="Durling M."/>
            <person name="Gonthier P."/>
            <person name="Grimwood J."/>
            <person name="Fossdal C.G."/>
            <person name="Hansson D."/>
            <person name="Henrissat B."/>
            <person name="Hietala A."/>
            <person name="Himmelstrand K."/>
            <person name="Hoffmeister D."/>
            <person name="Hogberg N."/>
            <person name="James T.Y."/>
            <person name="Karlsson M."/>
            <person name="Kohler A."/>
            <person name="Kues U."/>
            <person name="Lee Y.H."/>
            <person name="Lin Y.C."/>
            <person name="Lind M."/>
            <person name="Lindquist E."/>
            <person name="Lombard V."/>
            <person name="Lucas S."/>
            <person name="Lunden K."/>
            <person name="Morin E."/>
            <person name="Murat C."/>
            <person name="Park J."/>
            <person name="Raffaello T."/>
            <person name="Rouze P."/>
            <person name="Salamov A."/>
            <person name="Schmutz J."/>
            <person name="Solheim H."/>
            <person name="Stahlberg J."/>
            <person name="Velez H."/>
            <person name="de Vries R.P."/>
            <person name="Wiebenga A."/>
            <person name="Woodward S."/>
            <person name="Yakovlev I."/>
            <person name="Garbelotto M."/>
            <person name="Martin F."/>
            <person name="Grigoriev I.V."/>
            <person name="Stenlid J."/>
        </authorList>
    </citation>
    <scope>NUCLEOTIDE SEQUENCE [LARGE SCALE GENOMIC DNA]</scope>
    <source>
        <strain evidence="3 4">TC 32-1</strain>
    </source>
</reference>